<evidence type="ECO:0000256" key="5">
    <source>
        <dbReference type="ARBA" id="ARBA00022519"/>
    </source>
</evidence>
<dbReference type="Gene3D" id="1.10.357.140">
    <property type="entry name" value="UbiA prenyltransferase"/>
    <property type="match status" value="1"/>
</dbReference>
<dbReference type="AlphaFoldDB" id="K9HQ18"/>
<dbReference type="InterPro" id="IPR030470">
    <property type="entry name" value="UbiA_prenylTrfase_CS"/>
</dbReference>
<keyword evidence="6 11" id="KW-0808">Transferase</keyword>
<gene>
    <name evidence="11" type="primary">ubiA</name>
    <name evidence="13" type="ORF">C882_4500</name>
</gene>
<name>K9HQ18_9PROT</name>
<dbReference type="EMBL" id="ANHY01000008">
    <property type="protein sequence ID" value="EKV30541.1"/>
    <property type="molecule type" value="Genomic_DNA"/>
</dbReference>
<dbReference type="PROSITE" id="PS00943">
    <property type="entry name" value="UBIA"/>
    <property type="match status" value="1"/>
</dbReference>
<dbReference type="eggNOG" id="COG0382">
    <property type="taxonomic scope" value="Bacteria"/>
</dbReference>
<evidence type="ECO:0000256" key="7">
    <source>
        <dbReference type="ARBA" id="ARBA00022688"/>
    </source>
</evidence>
<feature type="transmembrane region" description="Helical" evidence="11">
    <location>
        <begin position="160"/>
        <end position="177"/>
    </location>
</feature>
<feature type="transmembrane region" description="Helical" evidence="11">
    <location>
        <begin position="62"/>
        <end position="86"/>
    </location>
</feature>
<keyword evidence="14" id="KW-1185">Reference proteome</keyword>
<dbReference type="PANTHER" id="PTHR11048">
    <property type="entry name" value="PRENYLTRANSFERASES"/>
    <property type="match status" value="1"/>
</dbReference>
<keyword evidence="5 11" id="KW-0997">Cell inner membrane</keyword>
<organism evidence="13 14">
    <name type="scientific">Caenispirillum salinarum AK4</name>
    <dbReference type="NCBI Taxonomy" id="1238182"/>
    <lineage>
        <taxon>Bacteria</taxon>
        <taxon>Pseudomonadati</taxon>
        <taxon>Pseudomonadota</taxon>
        <taxon>Alphaproteobacteria</taxon>
        <taxon>Rhodospirillales</taxon>
        <taxon>Novispirillaceae</taxon>
        <taxon>Caenispirillum</taxon>
    </lineage>
</organism>
<evidence type="ECO:0000256" key="4">
    <source>
        <dbReference type="ARBA" id="ARBA00022475"/>
    </source>
</evidence>
<dbReference type="FunFam" id="1.20.120.1780:FF:000001">
    <property type="entry name" value="4-hydroxybenzoate octaprenyltransferase"/>
    <property type="match status" value="1"/>
</dbReference>
<feature type="transmembrane region" description="Helical" evidence="11">
    <location>
        <begin position="107"/>
        <end position="127"/>
    </location>
</feature>
<dbReference type="NCBIfam" id="TIGR01474">
    <property type="entry name" value="ubiA_proteo"/>
    <property type="match status" value="1"/>
</dbReference>
<proteinExistence type="inferred from homology"/>
<comment type="similarity">
    <text evidence="3 11">Belongs to the UbiA prenyltransferase family.</text>
</comment>
<comment type="pathway">
    <text evidence="11">Cofactor biosynthesis; ubiquinone biosynthesis.</text>
</comment>
<comment type="subcellular location">
    <subcellularLocation>
        <location evidence="11">Cell inner membrane</location>
        <topology evidence="11">Multi-pass membrane protein</topology>
    </subcellularLocation>
    <subcellularLocation>
        <location evidence="2">Membrane</location>
        <topology evidence="2">Multi-pass membrane protein</topology>
    </subcellularLocation>
</comment>
<evidence type="ECO:0000313" key="14">
    <source>
        <dbReference type="Proteomes" id="UP000009881"/>
    </source>
</evidence>
<reference evidence="13 14" key="1">
    <citation type="journal article" date="2013" name="Genome Announc.">
        <title>Draft Genome Sequence of an Alphaproteobacterium, Caenispirillum salinarum AK4(T), Isolated from a Solar Saltern.</title>
        <authorList>
            <person name="Khatri I."/>
            <person name="Singh A."/>
            <person name="Korpole S."/>
            <person name="Pinnaka A.K."/>
            <person name="Subramanian S."/>
        </authorList>
    </citation>
    <scope>NUCLEOTIDE SEQUENCE [LARGE SCALE GENOMIC DNA]</scope>
    <source>
        <strain evidence="13 14">AK4</strain>
    </source>
</reference>
<sequence>MANGKLLVGDMPVDGWVDRFAPVRLRPYLKLMRLDRPIGTWLLLLPCWWSIAMASPGRWPDWGLMALFGIGAIVMRGAGCTVNDLADRNFDGKVERTAARPIPSGAVTVFGALAFLGLELLIGLMVLIQLNTFTILLGVASLALVGTYPFMKRITYWPQAWLGLTFNFGALMGWAAVQGELHPAAVVMYIAGLFWTLGYDTIYAHQDKEDDIIIGVKSAALKLGERTVPFLFLTYAVTSTLLILAGWLAGLGWPFYPLALLACGQLLWQAVDVDIHDGPDCLRKFKSNRYFGWMFLAAIIIGQATGAGPA</sequence>
<dbReference type="Proteomes" id="UP000009881">
    <property type="component" value="Unassembled WGS sequence"/>
</dbReference>
<dbReference type="GO" id="GO:0008412">
    <property type="term" value="F:4-hydroxybenzoate polyprenyltransferase activity"/>
    <property type="evidence" value="ECO:0007669"/>
    <property type="project" value="UniProtKB-UniRule"/>
</dbReference>
<keyword evidence="4 11" id="KW-1003">Cell membrane</keyword>
<keyword evidence="8 11" id="KW-0812">Transmembrane</keyword>
<dbReference type="GO" id="GO:0005886">
    <property type="term" value="C:plasma membrane"/>
    <property type="evidence" value="ECO:0007669"/>
    <property type="project" value="UniProtKB-SubCell"/>
</dbReference>
<dbReference type="InterPro" id="IPR006370">
    <property type="entry name" value="HB_polyprenyltransferase-like"/>
</dbReference>
<dbReference type="UniPathway" id="UPA00232"/>
<dbReference type="RefSeq" id="WP_009540608.1">
    <property type="nucleotide sequence ID" value="NZ_ANHY01000008.1"/>
</dbReference>
<dbReference type="Gene3D" id="1.20.120.1780">
    <property type="entry name" value="UbiA prenyltransferase"/>
    <property type="match status" value="1"/>
</dbReference>
<feature type="transmembrane region" description="Helical" evidence="11">
    <location>
        <begin position="183"/>
        <end position="202"/>
    </location>
</feature>
<dbReference type="PANTHER" id="PTHR11048:SF28">
    <property type="entry name" value="4-HYDROXYBENZOATE POLYPRENYLTRANSFERASE, MITOCHONDRIAL"/>
    <property type="match status" value="1"/>
</dbReference>
<feature type="transmembrane region" description="Helical" evidence="11">
    <location>
        <begin position="291"/>
        <end position="308"/>
    </location>
</feature>
<evidence type="ECO:0000256" key="2">
    <source>
        <dbReference type="ARBA" id="ARBA00004141"/>
    </source>
</evidence>
<evidence type="ECO:0000256" key="1">
    <source>
        <dbReference type="ARBA" id="ARBA00001946"/>
    </source>
</evidence>
<feature type="transmembrane region" description="Helical" evidence="11">
    <location>
        <begin position="133"/>
        <end position="151"/>
    </location>
</feature>
<dbReference type="PATRIC" id="fig|1238182.3.peg.2163"/>
<protein>
    <recommendedName>
        <fullName evidence="11 12">4-hydroxybenzoate octaprenyltransferase</fullName>
        <ecNumber evidence="11 12">2.5.1.39</ecNumber>
    </recommendedName>
    <alternativeName>
        <fullName evidence="11">4-HB polyprenyltransferase</fullName>
    </alternativeName>
</protein>
<dbReference type="Pfam" id="PF01040">
    <property type="entry name" value="UbiA"/>
    <property type="match status" value="1"/>
</dbReference>
<comment type="caution">
    <text evidence="13">The sequence shown here is derived from an EMBL/GenBank/DDBJ whole genome shotgun (WGS) entry which is preliminary data.</text>
</comment>
<dbReference type="EC" id="2.5.1.39" evidence="11 12"/>
<comment type="catalytic activity">
    <reaction evidence="11">
        <text>all-trans-octaprenyl diphosphate + 4-hydroxybenzoate = 4-hydroxy-3-(all-trans-octaprenyl)benzoate + diphosphate</text>
        <dbReference type="Rhea" id="RHEA:27782"/>
        <dbReference type="ChEBI" id="CHEBI:1617"/>
        <dbReference type="ChEBI" id="CHEBI:17879"/>
        <dbReference type="ChEBI" id="CHEBI:33019"/>
        <dbReference type="ChEBI" id="CHEBI:57711"/>
        <dbReference type="EC" id="2.5.1.39"/>
    </reaction>
</comment>
<keyword evidence="7 11" id="KW-0831">Ubiquinone biosynthesis</keyword>
<keyword evidence="9 11" id="KW-1133">Transmembrane helix</keyword>
<accession>K9HQ18</accession>
<feature type="transmembrane region" description="Helical" evidence="11">
    <location>
        <begin position="230"/>
        <end position="249"/>
    </location>
</feature>
<dbReference type="InterPro" id="IPR044878">
    <property type="entry name" value="UbiA_sf"/>
</dbReference>
<evidence type="ECO:0000256" key="12">
    <source>
        <dbReference type="NCBIfam" id="TIGR01474"/>
    </source>
</evidence>
<dbReference type="InterPro" id="IPR039653">
    <property type="entry name" value="Prenyltransferase"/>
</dbReference>
<evidence type="ECO:0000256" key="11">
    <source>
        <dbReference type="HAMAP-Rule" id="MF_01635"/>
    </source>
</evidence>
<evidence type="ECO:0000256" key="3">
    <source>
        <dbReference type="ARBA" id="ARBA00005985"/>
    </source>
</evidence>
<dbReference type="CDD" id="cd13959">
    <property type="entry name" value="PT_UbiA_COQ2"/>
    <property type="match status" value="1"/>
</dbReference>
<dbReference type="InterPro" id="IPR000537">
    <property type="entry name" value="UbiA_prenyltransferase"/>
</dbReference>
<evidence type="ECO:0000256" key="10">
    <source>
        <dbReference type="ARBA" id="ARBA00023136"/>
    </source>
</evidence>
<comment type="function">
    <text evidence="11">Catalyzes the prenylation of para-hydroxybenzoate (PHB) with an all-trans polyprenyl group. Mediates the second step in the final reaction sequence of ubiquinone-8 (UQ-8) biosynthesis, which is the condensation of the polyisoprenoid side chain with PHB, generating the first membrane-bound Q intermediate 3-octaprenyl-4-hydroxybenzoate.</text>
</comment>
<keyword evidence="10 11" id="KW-0472">Membrane</keyword>
<keyword evidence="11" id="KW-0460">Magnesium</keyword>
<dbReference type="FunFam" id="1.10.357.140:FF:000003">
    <property type="entry name" value="4-hydroxybenzoate polyprenyltransferase, mitochondrial"/>
    <property type="match status" value="1"/>
</dbReference>
<dbReference type="OrthoDB" id="9782418at2"/>
<evidence type="ECO:0000256" key="9">
    <source>
        <dbReference type="ARBA" id="ARBA00022989"/>
    </source>
</evidence>
<evidence type="ECO:0000256" key="6">
    <source>
        <dbReference type="ARBA" id="ARBA00022679"/>
    </source>
</evidence>
<dbReference type="STRING" id="1238182.C882_4500"/>
<evidence type="ECO:0000256" key="8">
    <source>
        <dbReference type="ARBA" id="ARBA00022692"/>
    </source>
</evidence>
<comment type="cofactor">
    <cofactor evidence="1 11">
        <name>Mg(2+)</name>
        <dbReference type="ChEBI" id="CHEBI:18420"/>
    </cofactor>
</comment>
<dbReference type="GO" id="GO:0006744">
    <property type="term" value="P:ubiquinone biosynthetic process"/>
    <property type="evidence" value="ECO:0007669"/>
    <property type="project" value="UniProtKB-UniRule"/>
</dbReference>
<feature type="transmembrane region" description="Helical" evidence="11">
    <location>
        <begin position="38"/>
        <end position="56"/>
    </location>
</feature>
<evidence type="ECO:0000313" key="13">
    <source>
        <dbReference type="EMBL" id="EKV30541.1"/>
    </source>
</evidence>
<dbReference type="HAMAP" id="MF_01635">
    <property type="entry name" value="UbiA"/>
    <property type="match status" value="1"/>
</dbReference>